<feature type="compositionally biased region" description="Basic and acidic residues" evidence="2">
    <location>
        <begin position="173"/>
        <end position="184"/>
    </location>
</feature>
<feature type="compositionally biased region" description="Acidic residues" evidence="2">
    <location>
        <begin position="221"/>
        <end position="234"/>
    </location>
</feature>
<feature type="compositionally biased region" description="Basic and acidic residues" evidence="2">
    <location>
        <begin position="255"/>
        <end position="272"/>
    </location>
</feature>
<feature type="coiled-coil region" evidence="1">
    <location>
        <begin position="88"/>
        <end position="146"/>
    </location>
</feature>
<reference evidence="3 4" key="1">
    <citation type="journal article" date="2021" name="Elife">
        <title>Chloroplast acquisition without the gene transfer in kleptoplastic sea slugs, Plakobranchus ocellatus.</title>
        <authorList>
            <person name="Maeda T."/>
            <person name="Takahashi S."/>
            <person name="Yoshida T."/>
            <person name="Shimamura S."/>
            <person name="Takaki Y."/>
            <person name="Nagai Y."/>
            <person name="Toyoda A."/>
            <person name="Suzuki Y."/>
            <person name="Arimoto A."/>
            <person name="Ishii H."/>
            <person name="Satoh N."/>
            <person name="Nishiyama T."/>
            <person name="Hasebe M."/>
            <person name="Maruyama T."/>
            <person name="Minagawa J."/>
            <person name="Obokata J."/>
            <person name="Shigenobu S."/>
        </authorList>
    </citation>
    <scope>NUCLEOTIDE SEQUENCE [LARGE SCALE GENOMIC DNA]</scope>
</reference>
<keyword evidence="4" id="KW-1185">Reference proteome</keyword>
<feature type="coiled-coil region" evidence="1">
    <location>
        <begin position="860"/>
        <end position="930"/>
    </location>
</feature>
<feature type="compositionally biased region" description="Basic residues" evidence="2">
    <location>
        <begin position="158"/>
        <end position="172"/>
    </location>
</feature>
<name>A0AAV4J6M2_9GAST</name>
<evidence type="ECO:0000313" key="4">
    <source>
        <dbReference type="Proteomes" id="UP000762676"/>
    </source>
</evidence>
<feature type="compositionally biased region" description="Low complexity" evidence="2">
    <location>
        <begin position="461"/>
        <end position="472"/>
    </location>
</feature>
<keyword evidence="3" id="KW-0255">Endonuclease</keyword>
<feature type="compositionally biased region" description="Basic residues" evidence="2">
    <location>
        <begin position="1593"/>
        <end position="1602"/>
    </location>
</feature>
<accession>A0AAV4J6M2</accession>
<feature type="compositionally biased region" description="Basic residues" evidence="2">
    <location>
        <begin position="1423"/>
        <end position="1437"/>
    </location>
</feature>
<feature type="compositionally biased region" description="Acidic residues" evidence="2">
    <location>
        <begin position="531"/>
        <end position="554"/>
    </location>
</feature>
<dbReference type="GO" id="GO:0004519">
    <property type="term" value="F:endonuclease activity"/>
    <property type="evidence" value="ECO:0007669"/>
    <property type="project" value="UniProtKB-KW"/>
</dbReference>
<feature type="region of interest" description="Disordered" evidence="2">
    <location>
        <begin position="203"/>
        <end position="241"/>
    </location>
</feature>
<evidence type="ECO:0000256" key="2">
    <source>
        <dbReference type="SAM" id="MobiDB-lite"/>
    </source>
</evidence>
<feature type="compositionally biased region" description="Polar residues" evidence="2">
    <location>
        <begin position="1452"/>
        <end position="1464"/>
    </location>
</feature>
<dbReference type="EMBL" id="BMAT01006665">
    <property type="protein sequence ID" value="GFS17623.1"/>
    <property type="molecule type" value="Genomic_DNA"/>
</dbReference>
<feature type="region of interest" description="Disordered" evidence="2">
    <location>
        <begin position="153"/>
        <end position="184"/>
    </location>
</feature>
<gene>
    <name evidence="3" type="ORF">ElyMa_003244400</name>
</gene>
<comment type="caution">
    <text evidence="3">The sequence shown here is derived from an EMBL/GenBank/DDBJ whole genome shotgun (WGS) entry which is preliminary data.</text>
</comment>
<feature type="coiled-coil region" evidence="1">
    <location>
        <begin position="635"/>
        <end position="669"/>
    </location>
</feature>
<protein>
    <submittedName>
        <fullName evidence="3">Endonuclease-reverse transcriptase</fullName>
    </submittedName>
</protein>
<dbReference type="Proteomes" id="UP000762676">
    <property type="component" value="Unassembled WGS sequence"/>
</dbReference>
<proteinExistence type="predicted"/>
<feature type="region of interest" description="Disordered" evidence="2">
    <location>
        <begin position="1593"/>
        <end position="1617"/>
    </location>
</feature>
<feature type="region of interest" description="Disordered" evidence="2">
    <location>
        <begin position="254"/>
        <end position="285"/>
    </location>
</feature>
<evidence type="ECO:0000313" key="3">
    <source>
        <dbReference type="EMBL" id="GFS17623.1"/>
    </source>
</evidence>
<organism evidence="3 4">
    <name type="scientific">Elysia marginata</name>
    <dbReference type="NCBI Taxonomy" id="1093978"/>
    <lineage>
        <taxon>Eukaryota</taxon>
        <taxon>Metazoa</taxon>
        <taxon>Spiralia</taxon>
        <taxon>Lophotrochozoa</taxon>
        <taxon>Mollusca</taxon>
        <taxon>Gastropoda</taxon>
        <taxon>Heterobranchia</taxon>
        <taxon>Euthyneura</taxon>
        <taxon>Panpulmonata</taxon>
        <taxon>Sacoglossa</taxon>
        <taxon>Placobranchoidea</taxon>
        <taxon>Plakobranchidae</taxon>
        <taxon>Elysia</taxon>
    </lineage>
</organism>
<feature type="region of interest" description="Disordered" evidence="2">
    <location>
        <begin position="530"/>
        <end position="569"/>
    </location>
</feature>
<feature type="region of interest" description="Disordered" evidence="2">
    <location>
        <begin position="444"/>
        <end position="472"/>
    </location>
</feature>
<feature type="region of interest" description="Disordered" evidence="2">
    <location>
        <begin position="1421"/>
        <end position="1464"/>
    </location>
</feature>
<sequence length="1617" mass="186802">MNTEVITSIDVGSDHRMVRGKIMLNKTLMRLKRLSKERGSKIEIKHLEAVKETFQITLANRFNALKEEPPSIEKFNEVIKEAAERICEKQEETNHVEVDQEIKQLEAKRKELRCKENKTTAEKIEYTEINKTVKKKRREKARQRRKDLVIYVLEQKRGPKQTHKNRNKKKISHMKDKEGKTQTDRETILQICKDFYEKLYETASPVPQNTRNSSQDKEELPSFEEQEGGSDSDSSESSIEVVSVEDNDVVSFHQAKKEHASSRCVETRERESVSGTEEPMAKELNTSAYREEKIISEPHFNSESTIEFSSTFRVLAGFAPSLDTTFVENATEASTECNIDKETKTVLTGDAEITKFGDVDEKISSNCLEDSLRFPLRQPVNAVKGDFEVDEFVQKIETESSSETRMMESLEGACCKELLSVSDRSKIDDEKLEETAASACFNAGKRKVQQEDEEETSHLVGDSGSEISSDSDFVCLDPGTLEDLRVVNHEGEMAPMLGSRSSIDENFRFMRAQDAPAPIIQLPALLNNAADDNDDSERDIDGDDETESSTEDGIDDRIESEQSEAGSNMAMNDVGDLSAFADIGDIPLVVGDVRRNYIHRPNNRLSSLLNISLLLAAILTTGISLGIIMATDLEIEEWQNAYELQTLRVKQLELQLQEKESLLEKQDAKFFRLKEILSRLKLRLAGASDKTPKQQKMEKALDWLEARAVVEGGDFFHAAHLIQSVIQVFIHCEKDLNGDGTNNGGSLIWTSGCKDELEEYVVKLKGLVEVKRPSYTTYDNFEKNKETRYAKNIDDTNHEVKDIKDPDGETLNGKDMRIVDDNSDIQLFQVEDGKNLYENEEVASPSNKKNQHIIKEKQGHDVVEIDIQQLQQSLSREQERALHWQHLYLFERRQRERERENEEWEDERDREEWEKEWKVEREEMKRSKAELSELDCLKKILASNLTTLTQHVAKWNVSVFDDFANLSILLSSVQDLKQSVVDSISKVWDGAEEVLESFERSSTKSTDPFWSKVALIRQYLLEAVNSVHQNSGPQLQKLLKNLQDSLEKLKQGFETVKDEVSSETAHWLEHVWRVTGDIINKLQGDVEKVMPEKDALLTYLNNLFDSMEMKYNDKKIVNQAYAETDEEDYDVPPVQEEKYAENRNVNDLFADSNNWYGYDDDIEEEEEEEEDDDENYYAGKDETQFTKNKQGWSAGISSILDSTKRSFHHLGQKVSRTFGEIKTIWHKKDMPLLRIAKRLTSKFMRASVKFTKLCSKLPATLFKGNKDAKDRVLVHSKEVKKLRKQWQKILLKNPCDTAGMLSSECNLDKKTLKKELKEVSKLFSHLLRIKTFQPSEALKLSKEDAALHFGLFKSFLERWGGRSMLLKKDLEWTVCQRDWWFQVLQAQMKFNSGDGKLTQNNCNIFSSGESFFPGGSVEEIERHKAKKAKPNRKRNHDGKKDGDGHKDRKGLHNNNQENQVNISDTGIVKDDQSLSEWQSKQNHVTENEDLYVFSDRDVNNKKHDWLLRKAQHREQQRKANSKADWLFERSRHRRQGRQKHTNIYRKYSKEENWALRHNHYRQQQRDNDHRADWFFDRAADRKEQHSALLGCKYPKHPKKQKHHDKEFRCAYGKVSSP</sequence>
<keyword evidence="3" id="KW-0540">Nuclease</keyword>
<keyword evidence="3" id="KW-0378">Hydrolase</keyword>
<evidence type="ECO:0000256" key="1">
    <source>
        <dbReference type="SAM" id="Coils"/>
    </source>
</evidence>
<keyword evidence="1" id="KW-0175">Coiled coil</keyword>